<feature type="region of interest" description="Disordered" evidence="1">
    <location>
        <begin position="95"/>
        <end position="122"/>
    </location>
</feature>
<dbReference type="HOGENOM" id="CLU_2029640_0_0_1"/>
<protein>
    <submittedName>
        <fullName evidence="2">Uncharacterized protein</fullName>
    </submittedName>
</protein>
<evidence type="ECO:0000256" key="1">
    <source>
        <dbReference type="SAM" id="MobiDB-lite"/>
    </source>
</evidence>
<reference evidence="3" key="1">
    <citation type="submission" date="2011-08" db="EMBL/GenBank/DDBJ databases">
        <authorList>
            <person name="Rombauts S."/>
        </authorList>
    </citation>
    <scope>NUCLEOTIDE SEQUENCE</scope>
    <source>
        <strain evidence="3">London</strain>
    </source>
</reference>
<proteinExistence type="predicted"/>
<feature type="compositionally biased region" description="Polar residues" evidence="1">
    <location>
        <begin position="95"/>
        <end position="116"/>
    </location>
</feature>
<evidence type="ECO:0000313" key="3">
    <source>
        <dbReference type="Proteomes" id="UP000015104"/>
    </source>
</evidence>
<sequence>MASNWIDYKCHWIVGYPFQLIKSVNESETWLDFKTSTVNREQSSGYQNNGILGKLVSPEINVNKMDSPSHCTLVITMKMVKFESGLFKIVRQSVTNREPETVLSSKPGNNYQSTVAPQHDWY</sequence>
<reference evidence="2" key="2">
    <citation type="submission" date="2015-06" db="UniProtKB">
        <authorList>
            <consortium name="EnsemblMetazoa"/>
        </authorList>
    </citation>
    <scope>IDENTIFICATION</scope>
</reference>
<organism evidence="2 3">
    <name type="scientific">Tetranychus urticae</name>
    <name type="common">Two-spotted spider mite</name>
    <dbReference type="NCBI Taxonomy" id="32264"/>
    <lineage>
        <taxon>Eukaryota</taxon>
        <taxon>Metazoa</taxon>
        <taxon>Ecdysozoa</taxon>
        <taxon>Arthropoda</taxon>
        <taxon>Chelicerata</taxon>
        <taxon>Arachnida</taxon>
        <taxon>Acari</taxon>
        <taxon>Acariformes</taxon>
        <taxon>Trombidiformes</taxon>
        <taxon>Prostigmata</taxon>
        <taxon>Eleutherengona</taxon>
        <taxon>Raphignathae</taxon>
        <taxon>Tetranychoidea</taxon>
        <taxon>Tetranychidae</taxon>
        <taxon>Tetranychus</taxon>
    </lineage>
</organism>
<name>T1KLC7_TETUR</name>
<dbReference type="EnsemblMetazoa" id="tetur14g01970.1">
    <property type="protein sequence ID" value="tetur14g01970.1"/>
    <property type="gene ID" value="tetur14g01970"/>
</dbReference>
<dbReference type="AlphaFoldDB" id="T1KLC7"/>
<dbReference type="EMBL" id="CAEY01000211">
    <property type="status" value="NOT_ANNOTATED_CDS"/>
    <property type="molecule type" value="Genomic_DNA"/>
</dbReference>
<accession>T1KLC7</accession>
<evidence type="ECO:0000313" key="2">
    <source>
        <dbReference type="EnsemblMetazoa" id="tetur14g01970.1"/>
    </source>
</evidence>
<keyword evidence="3" id="KW-1185">Reference proteome</keyword>
<dbReference type="Proteomes" id="UP000015104">
    <property type="component" value="Unassembled WGS sequence"/>
</dbReference>